<dbReference type="SUPFAM" id="SSF55681">
    <property type="entry name" value="Class II aaRS and biotin synthetases"/>
    <property type="match status" value="1"/>
</dbReference>
<keyword evidence="5" id="KW-1185">Reference proteome</keyword>
<evidence type="ECO:0000259" key="3">
    <source>
        <dbReference type="PROSITE" id="PS50862"/>
    </source>
</evidence>
<evidence type="ECO:0000313" key="5">
    <source>
        <dbReference type="Proteomes" id="UP000470875"/>
    </source>
</evidence>
<dbReference type="PANTHER" id="PTHR11476">
    <property type="entry name" value="HISTIDYL-TRNA SYNTHETASE"/>
    <property type="match status" value="1"/>
</dbReference>
<evidence type="ECO:0000256" key="1">
    <source>
        <dbReference type="ARBA" id="ARBA00008226"/>
    </source>
</evidence>
<accession>A0A6N7W4N0</accession>
<evidence type="ECO:0000313" key="4">
    <source>
        <dbReference type="EMBL" id="MSS83186.1"/>
    </source>
</evidence>
<dbReference type="Pfam" id="PF13393">
    <property type="entry name" value="tRNA-synt_His"/>
    <property type="match status" value="1"/>
</dbReference>
<protein>
    <recommendedName>
        <fullName evidence="2">Histidyl-tRNA synthetase</fullName>
    </recommendedName>
</protein>
<dbReference type="GO" id="GO:0016874">
    <property type="term" value="F:ligase activity"/>
    <property type="evidence" value="ECO:0007669"/>
    <property type="project" value="UniProtKB-KW"/>
</dbReference>
<gene>
    <name evidence="4" type="ORF">FYJ24_00060</name>
</gene>
<evidence type="ECO:0000256" key="2">
    <source>
        <dbReference type="ARBA" id="ARBA00030619"/>
    </source>
</evidence>
<sequence length="457" mass="50086">MLYPLSYRRLPFGGFYYTHALSQRKIESQDCLTMHNMANPVVPARGMRDILPSEKEKRDQILSTIADVYLRAGFLPIETPAVEPLSRLTSGQGGENEKMLFQIMKRGLPADGTVAVRDAADLGLRYDLTVPLTRYYASNIADLPRVFRAFQSGPVWRAERPQKGRYRQFIQCDIDILGDESITAEVDLVVTTLSALTALGLGDQVKVLVNDRRFLIGILAAAGIGDDNVDAALIALDKADKIGLGGVRAELVDKGIADAQSADRLLALVASLQDEQVCETALKDGHVVVGDREVSLQDLPAIVAAVRELIPQARIEFDPTLVRGMGYYTGAIFEVKHKERDYSIAGGGRYDKVVGKWLGRDVPACGFSIGFERIVDLVADTETQGKKVALLYKPGGSPVDLLRLRQELLDQGASVSLVVPPRRPNSQFFDGLAEQGYTHSLDARREASAADLRELSF</sequence>
<proteinExistence type="inferred from homology"/>
<dbReference type="EMBL" id="VULO01000001">
    <property type="protein sequence ID" value="MSS83186.1"/>
    <property type="molecule type" value="Genomic_DNA"/>
</dbReference>
<dbReference type="PANTHER" id="PTHR11476:SF7">
    <property type="entry name" value="HISTIDINE--TRNA LIGASE"/>
    <property type="match status" value="1"/>
</dbReference>
<comment type="similarity">
    <text evidence="1">Belongs to the class-II aminoacyl-tRNA synthetase family.</text>
</comment>
<keyword evidence="4" id="KW-0436">Ligase</keyword>
<dbReference type="InterPro" id="IPR045864">
    <property type="entry name" value="aa-tRNA-synth_II/BPL/LPL"/>
</dbReference>
<dbReference type="InterPro" id="IPR006195">
    <property type="entry name" value="aa-tRNA-synth_II"/>
</dbReference>
<dbReference type="PROSITE" id="PS50862">
    <property type="entry name" value="AA_TRNA_LIGASE_II"/>
    <property type="match status" value="1"/>
</dbReference>
<feature type="domain" description="Aminoacyl-transfer RNA synthetases class-II family profile" evidence="3">
    <location>
        <begin position="58"/>
        <end position="394"/>
    </location>
</feature>
<reference evidence="4 5" key="1">
    <citation type="submission" date="2019-08" db="EMBL/GenBank/DDBJ databases">
        <title>In-depth cultivation of the pig gut microbiome towards novel bacterial diversity and tailored functional studies.</title>
        <authorList>
            <person name="Wylensek D."/>
            <person name="Hitch T.C.A."/>
            <person name="Clavel T."/>
        </authorList>
    </citation>
    <scope>NUCLEOTIDE SEQUENCE [LARGE SCALE GENOMIC DNA]</scope>
    <source>
        <strain evidence="4 5">WB03_NA08</strain>
    </source>
</reference>
<comment type="caution">
    <text evidence="4">The sequence shown here is derived from an EMBL/GenBank/DDBJ whole genome shotgun (WGS) entry which is preliminary data.</text>
</comment>
<dbReference type="CDD" id="cd00773">
    <property type="entry name" value="HisRS-like_core"/>
    <property type="match status" value="1"/>
</dbReference>
<dbReference type="AlphaFoldDB" id="A0A6N7W4N0"/>
<dbReference type="Proteomes" id="UP000470875">
    <property type="component" value="Unassembled WGS sequence"/>
</dbReference>
<organism evidence="4 5">
    <name type="scientific">Scrofimicrobium canadense</name>
    <dbReference type="NCBI Taxonomy" id="2652290"/>
    <lineage>
        <taxon>Bacteria</taxon>
        <taxon>Bacillati</taxon>
        <taxon>Actinomycetota</taxon>
        <taxon>Actinomycetes</taxon>
        <taxon>Actinomycetales</taxon>
        <taxon>Actinomycetaceae</taxon>
        <taxon>Scrofimicrobium</taxon>
    </lineage>
</organism>
<name>A0A6N7W4N0_9ACTO</name>
<dbReference type="Gene3D" id="3.30.930.10">
    <property type="entry name" value="Bira Bifunctional Protein, Domain 2"/>
    <property type="match status" value="1"/>
</dbReference>
<dbReference type="InterPro" id="IPR041715">
    <property type="entry name" value="HisRS-like_core"/>
</dbReference>